<feature type="region of interest" description="Disordered" evidence="1">
    <location>
        <begin position="132"/>
        <end position="158"/>
    </location>
</feature>
<name>A0AA37QCU7_9BACT</name>
<dbReference type="RefSeq" id="WP_284350991.1">
    <property type="nucleotide sequence ID" value="NZ_BRXS01000004.1"/>
</dbReference>
<organism evidence="3 4">
    <name type="scientific">Roseisolibacter agri</name>
    <dbReference type="NCBI Taxonomy" id="2014610"/>
    <lineage>
        <taxon>Bacteria</taxon>
        <taxon>Pseudomonadati</taxon>
        <taxon>Gemmatimonadota</taxon>
        <taxon>Gemmatimonadia</taxon>
        <taxon>Gemmatimonadales</taxon>
        <taxon>Gemmatimonadaceae</taxon>
        <taxon>Roseisolibacter</taxon>
    </lineage>
</organism>
<dbReference type="GO" id="GO:0004518">
    <property type="term" value="F:nuclease activity"/>
    <property type="evidence" value="ECO:0007669"/>
    <property type="project" value="InterPro"/>
</dbReference>
<keyword evidence="4" id="KW-1185">Reference proteome</keyword>
<feature type="domain" description="BFN" evidence="2">
    <location>
        <begin position="1"/>
        <end position="132"/>
    </location>
</feature>
<evidence type="ECO:0000313" key="4">
    <source>
        <dbReference type="Proteomes" id="UP001161325"/>
    </source>
</evidence>
<evidence type="ECO:0000256" key="1">
    <source>
        <dbReference type="SAM" id="MobiDB-lite"/>
    </source>
</evidence>
<proteinExistence type="predicted"/>
<reference evidence="3" key="1">
    <citation type="submission" date="2022-08" db="EMBL/GenBank/DDBJ databases">
        <title>Draft genome sequencing of Roseisolibacter agri AW1220.</title>
        <authorList>
            <person name="Tobiishi Y."/>
            <person name="Tonouchi A."/>
        </authorList>
    </citation>
    <scope>NUCLEOTIDE SEQUENCE</scope>
    <source>
        <strain evidence="3">AW1220</strain>
    </source>
</reference>
<feature type="compositionally biased region" description="Low complexity" evidence="1">
    <location>
        <begin position="136"/>
        <end position="152"/>
    </location>
</feature>
<gene>
    <name evidence="3" type="ORF">rosag_30540</name>
</gene>
<dbReference type="InterPro" id="IPR003729">
    <property type="entry name" value="Bi_nuclease_dom"/>
</dbReference>
<dbReference type="PANTHER" id="PTHR15160">
    <property type="entry name" value="VON HIPPEL-LINDAU PROTEIN"/>
    <property type="match status" value="1"/>
</dbReference>
<dbReference type="SUPFAM" id="SSF103256">
    <property type="entry name" value="Hypothetical protein TM0160"/>
    <property type="match status" value="1"/>
</dbReference>
<dbReference type="Proteomes" id="UP001161325">
    <property type="component" value="Unassembled WGS sequence"/>
</dbReference>
<comment type="caution">
    <text evidence="3">The sequence shown here is derived from an EMBL/GenBank/DDBJ whole genome shotgun (WGS) entry which is preliminary data.</text>
</comment>
<evidence type="ECO:0000313" key="3">
    <source>
        <dbReference type="EMBL" id="GLC26541.1"/>
    </source>
</evidence>
<protein>
    <recommendedName>
        <fullName evidence="2">BFN domain-containing protein</fullName>
    </recommendedName>
</protein>
<dbReference type="Pfam" id="PF02577">
    <property type="entry name" value="BFN_dom"/>
    <property type="match status" value="1"/>
</dbReference>
<dbReference type="EMBL" id="BRXS01000004">
    <property type="protein sequence ID" value="GLC26541.1"/>
    <property type="molecule type" value="Genomic_DNA"/>
</dbReference>
<dbReference type="PROSITE" id="PS51658">
    <property type="entry name" value="BFN"/>
    <property type="match status" value="1"/>
</dbReference>
<sequence>MVEVVVSRLGLDSTTNTYVVILQEKGGARLLPIWIGQPEAEAIVMQMNNVKRERPLTHDLCKSLILGLGGTLRRVQITKVQQRTYFAELHLAGPGGAVQVDARPSDSIAIALRLQAPIFAQESLLTTMEVDEDETPGTYASPPATPPAASTTPDRDELSAEQLKAYLENLRPEDFGKFNL</sequence>
<dbReference type="InterPro" id="IPR036104">
    <property type="entry name" value="BFN_sf"/>
</dbReference>
<evidence type="ECO:0000259" key="2">
    <source>
        <dbReference type="PROSITE" id="PS51658"/>
    </source>
</evidence>
<dbReference type="AlphaFoldDB" id="A0AA37QCU7"/>
<dbReference type="PANTHER" id="PTHR15160:SF1">
    <property type="entry name" value="VON HIPPEL-LINDAU DISEASE TUMOR SUPPRESSOR"/>
    <property type="match status" value="1"/>
</dbReference>
<accession>A0AA37QCU7</accession>
<dbReference type="Gene3D" id="3.10.690.10">
    <property type="entry name" value="Bifunctional nuclease domain"/>
    <property type="match status" value="1"/>
</dbReference>